<feature type="coiled-coil region" evidence="1">
    <location>
        <begin position="10"/>
        <end position="77"/>
    </location>
</feature>
<dbReference type="EMBL" id="SDOV01000007">
    <property type="protein sequence ID" value="KAH7639882.1"/>
    <property type="molecule type" value="Genomic_DNA"/>
</dbReference>
<evidence type="ECO:0000256" key="2">
    <source>
        <dbReference type="SAM" id="Phobius"/>
    </source>
</evidence>
<protein>
    <submittedName>
        <fullName evidence="3">Uncharacterized protein</fullName>
    </submittedName>
</protein>
<reference evidence="3" key="1">
    <citation type="submission" date="2020-06" db="EMBL/GenBank/DDBJ databases">
        <authorList>
            <person name="Ji K."/>
            <person name="Li J."/>
        </authorList>
    </citation>
    <scope>NUCLEOTIDE SEQUENCE</scope>
    <source>
        <strain evidence="3">JKM2019</strain>
        <tissue evidence="3">Whole body</tissue>
    </source>
</reference>
<keyword evidence="2" id="KW-1133">Transmembrane helix</keyword>
<comment type="caution">
    <text evidence="3">The sequence shown here is derived from an EMBL/GenBank/DDBJ whole genome shotgun (WGS) entry which is preliminary data.</text>
</comment>
<dbReference type="Proteomes" id="UP000828236">
    <property type="component" value="Unassembled WGS sequence"/>
</dbReference>
<accession>A0A9D4NXL4</accession>
<dbReference type="InterPro" id="IPR007824">
    <property type="entry name" value="Flagellar_rod"/>
</dbReference>
<keyword evidence="1" id="KW-0175">Coiled coil</keyword>
<feature type="transmembrane region" description="Helical" evidence="2">
    <location>
        <begin position="81"/>
        <end position="100"/>
    </location>
</feature>
<reference evidence="3" key="2">
    <citation type="journal article" date="2021" name="World Allergy Organ. J.">
        <title>Chromosome-level assembly of Dermatophagoides farinae genome and transcriptome reveals two novel allergens Der f 37 and Der f 39.</title>
        <authorList>
            <person name="Chen J."/>
            <person name="Cai Z."/>
            <person name="Fan D."/>
            <person name="Hu J."/>
            <person name="Hou Y."/>
            <person name="He Y."/>
            <person name="Zhang Z."/>
            <person name="Zhao Z."/>
            <person name="Gao P."/>
            <person name="Hu W."/>
            <person name="Sun J."/>
            <person name="Li J."/>
            <person name="Ji K."/>
        </authorList>
    </citation>
    <scope>NUCLEOTIDE SEQUENCE</scope>
    <source>
        <strain evidence="3">JKM2019</strain>
    </source>
</reference>
<name>A0A9D4NXL4_DERFA</name>
<dbReference type="GO" id="GO:0031514">
    <property type="term" value="C:motile cilium"/>
    <property type="evidence" value="ECO:0007669"/>
    <property type="project" value="InterPro"/>
</dbReference>
<gene>
    <name evidence="3" type="ORF">HUG17_3915</name>
</gene>
<proteinExistence type="predicted"/>
<keyword evidence="2" id="KW-0812">Transmembrane</keyword>
<dbReference type="AlphaFoldDB" id="A0A9D4NXL4"/>
<dbReference type="GO" id="GO:0005516">
    <property type="term" value="F:calmodulin binding"/>
    <property type="evidence" value="ECO:0007669"/>
    <property type="project" value="InterPro"/>
</dbReference>
<keyword evidence="2" id="KW-0472">Membrane</keyword>
<evidence type="ECO:0000313" key="3">
    <source>
        <dbReference type="EMBL" id="KAH7639882.1"/>
    </source>
</evidence>
<organism evidence="3">
    <name type="scientific">Dermatophagoides farinae</name>
    <name type="common">American house dust mite</name>
    <dbReference type="NCBI Taxonomy" id="6954"/>
    <lineage>
        <taxon>Eukaryota</taxon>
        <taxon>Metazoa</taxon>
        <taxon>Ecdysozoa</taxon>
        <taxon>Arthropoda</taxon>
        <taxon>Chelicerata</taxon>
        <taxon>Arachnida</taxon>
        <taxon>Acari</taxon>
        <taxon>Acariformes</taxon>
        <taxon>Sarcoptiformes</taxon>
        <taxon>Astigmata</taxon>
        <taxon>Psoroptidia</taxon>
        <taxon>Analgoidea</taxon>
        <taxon>Pyroglyphidae</taxon>
        <taxon>Dermatophagoidinae</taxon>
        <taxon>Dermatophagoides</taxon>
    </lineage>
</organism>
<dbReference type="Pfam" id="PF05149">
    <property type="entry name" value="Flagellar_rod"/>
    <property type="match status" value="1"/>
</dbReference>
<feature type="transmembrane region" description="Helical" evidence="2">
    <location>
        <begin position="181"/>
        <end position="202"/>
    </location>
</feature>
<sequence>MGGGNSKEIIKEQQETLEKYRNDFEDLKKSTEKRIDDMNKQHESRITKITEQFENTLNQVNDRAVLLDAKLKQSEIEKKNYSSLFAITLFILLFLGVVFYQKTKTHENDIQREKELNEFQREVIVEKFTEKMSYFQKLLTNKMDENKQLTKIIEHLRQSKSEEKNIQSVHDSISNIPISSMMGMMFFNLMTIIIATFIWLIIRKLTEK</sequence>
<evidence type="ECO:0000256" key="1">
    <source>
        <dbReference type="SAM" id="Coils"/>
    </source>
</evidence>